<organism evidence="1 2">
    <name type="scientific">Vineibacter terrae</name>
    <dbReference type="NCBI Taxonomy" id="2586908"/>
    <lineage>
        <taxon>Bacteria</taxon>
        <taxon>Pseudomonadati</taxon>
        <taxon>Pseudomonadota</taxon>
        <taxon>Alphaproteobacteria</taxon>
        <taxon>Hyphomicrobiales</taxon>
        <taxon>Vineibacter</taxon>
    </lineage>
</organism>
<dbReference type="EMBL" id="VDUZ01000002">
    <property type="protein sequence ID" value="TXL82020.1"/>
    <property type="molecule type" value="Genomic_DNA"/>
</dbReference>
<name>A0A5C8PVX1_9HYPH</name>
<dbReference type="AlphaFoldDB" id="A0A5C8PVX1"/>
<reference evidence="1 2" key="1">
    <citation type="submission" date="2019-06" db="EMBL/GenBank/DDBJ databases">
        <title>New taxonomy in bacterial strain CC-CFT640, isolated from vineyard.</title>
        <authorList>
            <person name="Lin S.-Y."/>
            <person name="Tsai C.-F."/>
            <person name="Young C.-C."/>
        </authorList>
    </citation>
    <scope>NUCLEOTIDE SEQUENCE [LARGE SCALE GENOMIC DNA]</scope>
    <source>
        <strain evidence="1 2">CC-CFT640</strain>
    </source>
</reference>
<evidence type="ECO:0000313" key="1">
    <source>
        <dbReference type="EMBL" id="TXL82020.1"/>
    </source>
</evidence>
<dbReference type="Proteomes" id="UP000321638">
    <property type="component" value="Unassembled WGS sequence"/>
</dbReference>
<comment type="caution">
    <text evidence="1">The sequence shown here is derived from an EMBL/GenBank/DDBJ whole genome shotgun (WGS) entry which is preliminary data.</text>
</comment>
<keyword evidence="2" id="KW-1185">Reference proteome</keyword>
<gene>
    <name evidence="1" type="ORF">FHP25_02855</name>
</gene>
<dbReference type="RefSeq" id="WP_147845375.1">
    <property type="nucleotide sequence ID" value="NZ_VDUZ01000002.1"/>
</dbReference>
<sequence length="298" mass="31793">MDESDFVGALVPGHPWPRIEVLRHGPFPCPGVEGPDGVFGDARTLLHVTPRFDPARPFVAIAFLHGWCATLTRRIGGHRYHVVESYRLIEQVDAAGLNAVVVAPQLARDADTAIAAMPGHPGGFAVPGAFARYLDEALTQIAQRRGDGVDAYRRAPLLLMSFSGGYRAAAKVLTVGGVADRLIGFIGLDTIYGETDAFAAWFAAHHRHAFIAAVYTGGREHAHASAGVTQALARSLGALGLAGVRVSDTLPRRLRAGVAAFRHVGDPSLHLDLVADGWPRFDRPVRRLLARVAGFGGV</sequence>
<proteinExistence type="predicted"/>
<evidence type="ECO:0000313" key="2">
    <source>
        <dbReference type="Proteomes" id="UP000321638"/>
    </source>
</evidence>
<dbReference type="OrthoDB" id="792213at2"/>
<accession>A0A5C8PVX1</accession>
<protein>
    <recommendedName>
        <fullName evidence="3">Alpha/beta hydrolase</fullName>
    </recommendedName>
</protein>
<evidence type="ECO:0008006" key="3">
    <source>
        <dbReference type="Google" id="ProtNLM"/>
    </source>
</evidence>